<comment type="subcellular location">
    <subcellularLocation>
        <location evidence="1">Membrane</location>
        <topology evidence="1">Multi-pass membrane protein</topology>
    </subcellularLocation>
</comment>
<feature type="transmembrane region" description="Helical" evidence="6">
    <location>
        <begin position="163"/>
        <end position="184"/>
    </location>
</feature>
<keyword evidence="2" id="KW-0813">Transport</keyword>
<protein>
    <submittedName>
        <fullName evidence="8">Multidrug resistance protein</fullName>
    </submittedName>
</protein>
<dbReference type="PROSITE" id="PS50850">
    <property type="entry name" value="MFS"/>
    <property type="match status" value="1"/>
</dbReference>
<dbReference type="GO" id="GO:0022857">
    <property type="term" value="F:transmembrane transporter activity"/>
    <property type="evidence" value="ECO:0007669"/>
    <property type="project" value="InterPro"/>
</dbReference>
<name>A0A841GZ79_9BACT</name>
<feature type="transmembrane region" description="Helical" evidence="6">
    <location>
        <begin position="103"/>
        <end position="124"/>
    </location>
</feature>
<organism evidence="8 9">
    <name type="scientific">Longimicrobium terrae</name>
    <dbReference type="NCBI Taxonomy" id="1639882"/>
    <lineage>
        <taxon>Bacteria</taxon>
        <taxon>Pseudomonadati</taxon>
        <taxon>Gemmatimonadota</taxon>
        <taxon>Longimicrobiia</taxon>
        <taxon>Longimicrobiales</taxon>
        <taxon>Longimicrobiaceae</taxon>
        <taxon>Longimicrobium</taxon>
    </lineage>
</organism>
<dbReference type="PRINTS" id="PR01035">
    <property type="entry name" value="TCRTETA"/>
</dbReference>
<evidence type="ECO:0000256" key="3">
    <source>
        <dbReference type="ARBA" id="ARBA00022692"/>
    </source>
</evidence>
<sequence length="400" mass="41035">MKRPAGTGGRSPLAVVFLTVFLDLVGFGIVIPLLPLYAQRFGAGPVAVTWLVAVYSLMQFFFAPWWGRLSDRVGRRPVLLVGIAGASISYLAFGLAGSLTVLFIARAINGVMGANVGVAQAYIADITPPSERARGMGLIGAAFGMGFIFGPAIGGVLSRVDPAAPFLAAAALGAFNGVLAWFRLPESLPASVRATMPPRETGLRARFATLTGAGPRLRGLYLTSFITTLGLAGMEATLALWADRRWGLTQETVGYGFAVMGVVAAIAQGLLVGKLVKRIGERRSALLGLVLMAVGMAGIPLAPSLPLVLVAAAVFAMGQGATVPSLTAMISHQGGPAEQGKLLAASQSLSAMGRVLGPWLGGLAFAHVAIAAPYLAAAALALFALVVLSATLKTTTEAAA</sequence>
<evidence type="ECO:0000256" key="5">
    <source>
        <dbReference type="ARBA" id="ARBA00023136"/>
    </source>
</evidence>
<feature type="domain" description="Major facilitator superfamily (MFS) profile" evidence="7">
    <location>
        <begin position="12"/>
        <end position="396"/>
    </location>
</feature>
<evidence type="ECO:0000256" key="2">
    <source>
        <dbReference type="ARBA" id="ARBA00022448"/>
    </source>
</evidence>
<dbReference type="EMBL" id="JACHIA010000006">
    <property type="protein sequence ID" value="MBB6071070.1"/>
    <property type="molecule type" value="Genomic_DNA"/>
</dbReference>
<dbReference type="InterPro" id="IPR011701">
    <property type="entry name" value="MFS"/>
</dbReference>
<evidence type="ECO:0000256" key="1">
    <source>
        <dbReference type="ARBA" id="ARBA00004141"/>
    </source>
</evidence>
<keyword evidence="4 6" id="KW-1133">Transmembrane helix</keyword>
<dbReference type="InterPro" id="IPR036259">
    <property type="entry name" value="MFS_trans_sf"/>
</dbReference>
<feature type="transmembrane region" description="Helical" evidence="6">
    <location>
        <begin position="366"/>
        <end position="388"/>
    </location>
</feature>
<evidence type="ECO:0000313" key="9">
    <source>
        <dbReference type="Proteomes" id="UP000582837"/>
    </source>
</evidence>
<proteinExistence type="predicted"/>
<dbReference type="AlphaFoldDB" id="A0A841GZ79"/>
<feature type="transmembrane region" description="Helical" evidence="6">
    <location>
        <begin position="78"/>
        <end position="97"/>
    </location>
</feature>
<keyword evidence="5 6" id="KW-0472">Membrane</keyword>
<reference evidence="8 9" key="1">
    <citation type="submission" date="2020-08" db="EMBL/GenBank/DDBJ databases">
        <title>Genomic Encyclopedia of Type Strains, Phase IV (KMG-IV): sequencing the most valuable type-strain genomes for metagenomic binning, comparative biology and taxonomic classification.</title>
        <authorList>
            <person name="Goeker M."/>
        </authorList>
    </citation>
    <scope>NUCLEOTIDE SEQUENCE [LARGE SCALE GENOMIC DNA]</scope>
    <source>
        <strain evidence="8 9">DSM 29007</strain>
    </source>
</reference>
<gene>
    <name evidence="8" type="ORF">HNQ61_002692</name>
</gene>
<dbReference type="InterPro" id="IPR020846">
    <property type="entry name" value="MFS_dom"/>
</dbReference>
<dbReference type="Pfam" id="PF07690">
    <property type="entry name" value="MFS_1"/>
    <property type="match status" value="1"/>
</dbReference>
<comment type="caution">
    <text evidence="8">The sequence shown here is derived from an EMBL/GenBank/DDBJ whole genome shotgun (WGS) entry which is preliminary data.</text>
</comment>
<feature type="transmembrane region" description="Helical" evidence="6">
    <location>
        <begin position="253"/>
        <end position="273"/>
    </location>
</feature>
<feature type="transmembrane region" description="Helical" evidence="6">
    <location>
        <begin position="46"/>
        <end position="66"/>
    </location>
</feature>
<accession>A0A841GZ79</accession>
<feature type="transmembrane region" description="Helical" evidence="6">
    <location>
        <begin position="285"/>
        <end position="302"/>
    </location>
</feature>
<feature type="transmembrane region" description="Helical" evidence="6">
    <location>
        <begin position="220"/>
        <end position="241"/>
    </location>
</feature>
<evidence type="ECO:0000256" key="6">
    <source>
        <dbReference type="SAM" id="Phobius"/>
    </source>
</evidence>
<keyword evidence="9" id="KW-1185">Reference proteome</keyword>
<dbReference type="Gene3D" id="1.20.1250.20">
    <property type="entry name" value="MFS general substrate transporter like domains"/>
    <property type="match status" value="1"/>
</dbReference>
<keyword evidence="3 6" id="KW-0812">Transmembrane</keyword>
<evidence type="ECO:0000256" key="4">
    <source>
        <dbReference type="ARBA" id="ARBA00022989"/>
    </source>
</evidence>
<dbReference type="SUPFAM" id="SSF103473">
    <property type="entry name" value="MFS general substrate transporter"/>
    <property type="match status" value="1"/>
</dbReference>
<feature type="transmembrane region" description="Helical" evidence="6">
    <location>
        <begin position="136"/>
        <end position="157"/>
    </location>
</feature>
<feature type="transmembrane region" description="Helical" evidence="6">
    <location>
        <begin position="12"/>
        <end position="34"/>
    </location>
</feature>
<dbReference type="InterPro" id="IPR001958">
    <property type="entry name" value="Tet-R_TetA/multi-R_MdtG-like"/>
</dbReference>
<dbReference type="GO" id="GO:0016020">
    <property type="term" value="C:membrane"/>
    <property type="evidence" value="ECO:0007669"/>
    <property type="project" value="UniProtKB-SubCell"/>
</dbReference>
<evidence type="ECO:0000313" key="8">
    <source>
        <dbReference type="EMBL" id="MBB6071070.1"/>
    </source>
</evidence>
<evidence type="ECO:0000259" key="7">
    <source>
        <dbReference type="PROSITE" id="PS50850"/>
    </source>
</evidence>
<dbReference type="PANTHER" id="PTHR23504:SF15">
    <property type="entry name" value="MAJOR FACILITATOR SUPERFAMILY (MFS) PROFILE DOMAIN-CONTAINING PROTEIN"/>
    <property type="match status" value="1"/>
</dbReference>
<dbReference type="PANTHER" id="PTHR23504">
    <property type="entry name" value="MAJOR FACILITATOR SUPERFAMILY DOMAIN-CONTAINING PROTEIN 10"/>
    <property type="match status" value="1"/>
</dbReference>
<dbReference type="RefSeq" id="WP_170033580.1">
    <property type="nucleotide sequence ID" value="NZ_JABDTL010000001.1"/>
</dbReference>
<dbReference type="Proteomes" id="UP000582837">
    <property type="component" value="Unassembled WGS sequence"/>
</dbReference>